<dbReference type="Gene3D" id="1.25.40.10">
    <property type="entry name" value="Tetratricopeptide repeat domain"/>
    <property type="match status" value="1"/>
</dbReference>
<dbReference type="PRINTS" id="PR00038">
    <property type="entry name" value="HTHLUXR"/>
</dbReference>
<dbReference type="Pfam" id="PF00196">
    <property type="entry name" value="GerE"/>
    <property type="match status" value="1"/>
</dbReference>
<dbReference type="InterPro" id="IPR003593">
    <property type="entry name" value="AAA+_ATPase"/>
</dbReference>
<evidence type="ECO:0000256" key="1">
    <source>
        <dbReference type="ARBA" id="ARBA00023015"/>
    </source>
</evidence>
<dbReference type="RefSeq" id="WP_408330415.1">
    <property type="nucleotide sequence ID" value="NZ_JAQQFH010000015.1"/>
</dbReference>
<keyword evidence="3" id="KW-0804">Transcription</keyword>
<name>A0ABW8ZU76_9BURK</name>
<keyword evidence="2" id="KW-0238">DNA-binding</keyword>
<dbReference type="SUPFAM" id="SSF52540">
    <property type="entry name" value="P-loop containing nucleoside triphosphate hydrolases"/>
    <property type="match status" value="1"/>
</dbReference>
<dbReference type="PROSITE" id="PS50043">
    <property type="entry name" value="HTH_LUXR_2"/>
    <property type="match status" value="1"/>
</dbReference>
<dbReference type="Pfam" id="PF25873">
    <property type="entry name" value="WHD_MalT"/>
    <property type="match status" value="1"/>
</dbReference>
<organism evidence="5 6">
    <name type="scientific">Paraburkholderia agricolaris</name>
    <dbReference type="NCBI Taxonomy" id="2152888"/>
    <lineage>
        <taxon>Bacteria</taxon>
        <taxon>Pseudomonadati</taxon>
        <taxon>Pseudomonadota</taxon>
        <taxon>Betaproteobacteria</taxon>
        <taxon>Burkholderiales</taxon>
        <taxon>Burkholderiaceae</taxon>
        <taxon>Paraburkholderia</taxon>
    </lineage>
</organism>
<evidence type="ECO:0000256" key="3">
    <source>
        <dbReference type="ARBA" id="ARBA00023163"/>
    </source>
</evidence>
<evidence type="ECO:0000256" key="2">
    <source>
        <dbReference type="ARBA" id="ARBA00023125"/>
    </source>
</evidence>
<dbReference type="PANTHER" id="PTHR44688">
    <property type="entry name" value="DNA-BINDING TRANSCRIPTIONAL ACTIVATOR DEVR_DOSR"/>
    <property type="match status" value="1"/>
</dbReference>
<dbReference type="SUPFAM" id="SSF46894">
    <property type="entry name" value="C-terminal effector domain of the bipartite response regulators"/>
    <property type="match status" value="1"/>
</dbReference>
<dbReference type="InterPro" id="IPR000792">
    <property type="entry name" value="Tscrpt_reg_LuxR_C"/>
</dbReference>
<dbReference type="InterPro" id="IPR011990">
    <property type="entry name" value="TPR-like_helical_dom_sf"/>
</dbReference>
<feature type="domain" description="HTH luxR-type" evidence="4">
    <location>
        <begin position="813"/>
        <end position="878"/>
    </location>
</feature>
<keyword evidence="1" id="KW-0805">Transcription regulation</keyword>
<dbReference type="InterPro" id="IPR016032">
    <property type="entry name" value="Sig_transdc_resp-reg_C-effctor"/>
</dbReference>
<evidence type="ECO:0000313" key="5">
    <source>
        <dbReference type="EMBL" id="MFL9886707.1"/>
    </source>
</evidence>
<dbReference type="PANTHER" id="PTHR44688:SF16">
    <property type="entry name" value="DNA-BINDING TRANSCRIPTIONAL ACTIVATOR DEVR_DOSR"/>
    <property type="match status" value="1"/>
</dbReference>
<dbReference type="Proteomes" id="UP001629249">
    <property type="component" value="Unassembled WGS sequence"/>
</dbReference>
<dbReference type="InterPro" id="IPR027417">
    <property type="entry name" value="P-loop_NTPase"/>
</dbReference>
<keyword evidence="6" id="KW-1185">Reference proteome</keyword>
<dbReference type="InterPro" id="IPR036388">
    <property type="entry name" value="WH-like_DNA-bd_sf"/>
</dbReference>
<dbReference type="EMBL" id="JAQQFN010000023">
    <property type="protein sequence ID" value="MFL9886707.1"/>
    <property type="molecule type" value="Genomic_DNA"/>
</dbReference>
<accession>A0ABW8ZU76</accession>
<comment type="caution">
    <text evidence="5">The sequence shown here is derived from an EMBL/GenBank/DDBJ whole genome shotgun (WGS) entry which is preliminary data.</text>
</comment>
<reference evidence="5 6" key="1">
    <citation type="journal article" date="2024" name="Chem. Sci.">
        <title>Discovery of megapolipeptins by genome mining of a Burkholderiales bacteria collection.</title>
        <authorList>
            <person name="Paulo B.S."/>
            <person name="Recchia M.J.J."/>
            <person name="Lee S."/>
            <person name="Fergusson C.H."/>
            <person name="Romanowski S.B."/>
            <person name="Hernandez A."/>
            <person name="Krull N."/>
            <person name="Liu D.Y."/>
            <person name="Cavanagh H."/>
            <person name="Bos A."/>
            <person name="Gray C.A."/>
            <person name="Murphy B.T."/>
            <person name="Linington R.G."/>
            <person name="Eustaquio A.S."/>
        </authorList>
    </citation>
    <scope>NUCLEOTIDE SEQUENCE [LARGE SCALE GENOMIC DNA]</scope>
    <source>
        <strain evidence="5 6">RL16-012-BIC-B</strain>
    </source>
</reference>
<dbReference type="Gene3D" id="1.10.10.10">
    <property type="entry name" value="Winged helix-like DNA-binding domain superfamily/Winged helix DNA-binding domain"/>
    <property type="match status" value="1"/>
</dbReference>
<evidence type="ECO:0000313" key="6">
    <source>
        <dbReference type="Proteomes" id="UP001629249"/>
    </source>
</evidence>
<proteinExistence type="predicted"/>
<protein>
    <submittedName>
        <fullName evidence="5">LuxR C-terminal-related transcriptional regulator</fullName>
    </submittedName>
</protein>
<dbReference type="InterPro" id="IPR059106">
    <property type="entry name" value="WHD_MalT"/>
</dbReference>
<dbReference type="SMART" id="SM00382">
    <property type="entry name" value="AAA"/>
    <property type="match status" value="1"/>
</dbReference>
<dbReference type="Gene3D" id="3.40.50.300">
    <property type="entry name" value="P-loop containing nucleotide triphosphate hydrolases"/>
    <property type="match status" value="1"/>
</dbReference>
<sequence length="895" mass="99466">MAQPFSKFRPIVHTANTIVRRRLLDVAPAGGADAASVLIVCAPAGFGKTTLLAQLCDEVSSRDEIGIWLNCDECDVEPQAFLASLARACREAQVIVRHDATTRDILSALNAVEGGCTLFLDEYETASNPEVDRCVLFLAENLTQGKRVVIGARQAGKIMEPQFQLRGVVHVVDAALLRFSMQEVLELLDGAVSSATAQDYFRYTEGWPFALQLLRLRGMPELQAEDIPGKNSRAPLRQMFEYLAHEVFESMDSSLQEFLLQVCRCEEIDVGVANAARDEQDSGDYIWKLAAFSPIVFVEEKPLGARLHPLFRDFLVSLTERAESRRFMECHARVARYYARLNRVYDATKHAVLSGSMELATSIILDAGGVRLIINEGAVRLKALLELLPASYTRRHPRLRLMLICLEMVGEGRADGPLVLSSLGDMLNSIASDGMSDDHAVMEAEYVRGIVSIGQAEHMADFSPWALLEKISGDARARYFEDPRYLCLVLPVEIVFLLRYGLVDRAELRINELRRLNAAEGFVANDLWGTLFSAQLAYARGEMESARVYINQLLSRSADLFSFRDNALPLLANALLSKIEYSKGEAEFALARIATSGVDWVSMTEVWDATVICRVRCEFALGRQMECMDRLRSVMRRAKDEMNIHLTLTAGALLCEFLARSEQPNAAQIAEEIGLEPQWEFANQPLILPWIVIDGLARALFHLHLVAKRTSQAMDIAKRFEGLARIGGGELDVARALLMQATVCALQRGDDAALPLVERAVMLSLKERVVDGFVDSGVPLSNILRKLGESRSGHLAEWSKYLASRLEGEFRVRLNANNFFTPRERDVLLELARGHSTKLIARNLALSPETVKHYLKTIFGKLHVGAREEAVAAARRRSAIVGTGSSLDTRVISED</sequence>
<gene>
    <name evidence="5" type="ORF">PQR66_26940</name>
</gene>
<dbReference type="CDD" id="cd06170">
    <property type="entry name" value="LuxR_C_like"/>
    <property type="match status" value="1"/>
</dbReference>
<dbReference type="SMART" id="SM00421">
    <property type="entry name" value="HTH_LUXR"/>
    <property type="match status" value="1"/>
</dbReference>
<evidence type="ECO:0000259" key="4">
    <source>
        <dbReference type="PROSITE" id="PS50043"/>
    </source>
</evidence>